<keyword evidence="4" id="KW-0238">DNA-binding</keyword>
<dbReference type="Gene3D" id="2.30.31.10">
    <property type="entry name" value="Transcriptional Coactivator Pc4, Chain A"/>
    <property type="match status" value="1"/>
</dbReference>
<dbReference type="OrthoDB" id="2505440at2759"/>
<evidence type="ECO:0000259" key="7">
    <source>
        <dbReference type="Pfam" id="PF02229"/>
    </source>
</evidence>
<dbReference type="InterPro" id="IPR009044">
    <property type="entry name" value="ssDNA-bd_transcriptional_reg"/>
</dbReference>
<keyword evidence="9" id="KW-1185">Reference proteome</keyword>
<comment type="similarity">
    <text evidence="2">Belongs to the transcriptional coactivator PC4 family.</text>
</comment>
<evidence type="ECO:0000256" key="1">
    <source>
        <dbReference type="ARBA" id="ARBA00004123"/>
    </source>
</evidence>
<evidence type="ECO:0000313" key="9">
    <source>
        <dbReference type="Proteomes" id="UP000650833"/>
    </source>
</evidence>
<feature type="non-terminal residue" evidence="8">
    <location>
        <position position="1"/>
    </location>
</feature>
<accession>A0A8H7R4G6</accession>
<keyword evidence="5" id="KW-0804">Transcription</keyword>
<feature type="domain" description="Transcriptional coactivator p15 (PC4) C-terminal" evidence="7">
    <location>
        <begin position="1"/>
        <end position="46"/>
    </location>
</feature>
<protein>
    <recommendedName>
        <fullName evidence="7">Transcriptional coactivator p15 (PC4) C-terminal domain-containing protein</fullName>
    </recommendedName>
</protein>
<dbReference type="InterPro" id="IPR003173">
    <property type="entry name" value="PC4_C"/>
</dbReference>
<proteinExistence type="inferred from homology"/>
<dbReference type="EMBL" id="JAEPRC010000219">
    <property type="protein sequence ID" value="KAG2203710.1"/>
    <property type="molecule type" value="Genomic_DNA"/>
</dbReference>
<dbReference type="Pfam" id="PF02229">
    <property type="entry name" value="PC4"/>
    <property type="match status" value="1"/>
</dbReference>
<keyword evidence="6" id="KW-0539">Nucleus</keyword>
<dbReference type="GO" id="GO:0005634">
    <property type="term" value="C:nucleus"/>
    <property type="evidence" value="ECO:0007669"/>
    <property type="project" value="UniProtKB-SubCell"/>
</dbReference>
<keyword evidence="3" id="KW-0805">Transcription regulation</keyword>
<evidence type="ECO:0000256" key="6">
    <source>
        <dbReference type="ARBA" id="ARBA00023242"/>
    </source>
</evidence>
<sequence length="60" mass="7033">RLTVRQFPSGDTAIDVREFYVDKKTQELRPGKGICLTLNQWRILQELMPKIDKSLEDITK</sequence>
<dbReference type="GO" id="GO:0003677">
    <property type="term" value="F:DNA binding"/>
    <property type="evidence" value="ECO:0007669"/>
    <property type="project" value="UniProtKB-KW"/>
</dbReference>
<name>A0A8H7R4G6_9FUNG</name>
<comment type="caution">
    <text evidence="8">The sequence shown here is derived from an EMBL/GenBank/DDBJ whole genome shotgun (WGS) entry which is preliminary data.</text>
</comment>
<evidence type="ECO:0000256" key="3">
    <source>
        <dbReference type="ARBA" id="ARBA00023015"/>
    </source>
</evidence>
<comment type="subcellular location">
    <subcellularLocation>
        <location evidence="1">Nucleus</location>
    </subcellularLocation>
</comment>
<evidence type="ECO:0000256" key="2">
    <source>
        <dbReference type="ARBA" id="ARBA00009001"/>
    </source>
</evidence>
<dbReference type="GO" id="GO:0060261">
    <property type="term" value="P:positive regulation of transcription initiation by RNA polymerase II"/>
    <property type="evidence" value="ECO:0007669"/>
    <property type="project" value="InterPro"/>
</dbReference>
<organism evidence="8 9">
    <name type="scientific">Mucor plumbeus</name>
    <dbReference type="NCBI Taxonomy" id="97098"/>
    <lineage>
        <taxon>Eukaryota</taxon>
        <taxon>Fungi</taxon>
        <taxon>Fungi incertae sedis</taxon>
        <taxon>Mucoromycota</taxon>
        <taxon>Mucoromycotina</taxon>
        <taxon>Mucoromycetes</taxon>
        <taxon>Mucorales</taxon>
        <taxon>Mucorineae</taxon>
        <taxon>Mucoraceae</taxon>
        <taxon>Mucor</taxon>
    </lineage>
</organism>
<dbReference type="Proteomes" id="UP000650833">
    <property type="component" value="Unassembled WGS sequence"/>
</dbReference>
<reference evidence="8" key="1">
    <citation type="submission" date="2020-12" db="EMBL/GenBank/DDBJ databases">
        <title>Metabolic potential, ecology and presence of endohyphal bacteria is reflected in genomic diversity of Mucoromycotina.</title>
        <authorList>
            <person name="Muszewska A."/>
            <person name="Okrasinska A."/>
            <person name="Steczkiewicz K."/>
            <person name="Drgas O."/>
            <person name="Orlowska M."/>
            <person name="Perlinska-Lenart U."/>
            <person name="Aleksandrzak-Piekarczyk T."/>
            <person name="Szatraj K."/>
            <person name="Zielenkiewicz U."/>
            <person name="Pilsyk S."/>
            <person name="Malc E."/>
            <person name="Mieczkowski P."/>
            <person name="Kruszewska J.S."/>
            <person name="Biernat P."/>
            <person name="Pawlowska J."/>
        </authorList>
    </citation>
    <scope>NUCLEOTIDE SEQUENCE</scope>
    <source>
        <strain evidence="8">CBS 226.32</strain>
    </source>
</reference>
<evidence type="ECO:0000313" key="8">
    <source>
        <dbReference type="EMBL" id="KAG2203710.1"/>
    </source>
</evidence>
<evidence type="ECO:0000256" key="4">
    <source>
        <dbReference type="ARBA" id="ARBA00023125"/>
    </source>
</evidence>
<dbReference type="AlphaFoldDB" id="A0A8H7R4G6"/>
<dbReference type="GO" id="GO:0003713">
    <property type="term" value="F:transcription coactivator activity"/>
    <property type="evidence" value="ECO:0007669"/>
    <property type="project" value="InterPro"/>
</dbReference>
<gene>
    <name evidence="8" type="ORF">INT46_001181</name>
</gene>
<dbReference type="PANTHER" id="PTHR13215">
    <property type="entry name" value="RNA POLYMERASE II TRANSCRIPTIONAL COACTIVATOR"/>
    <property type="match status" value="1"/>
</dbReference>
<dbReference type="InterPro" id="IPR045125">
    <property type="entry name" value="Sub1/Tcp4-like"/>
</dbReference>
<dbReference type="SUPFAM" id="SSF54447">
    <property type="entry name" value="ssDNA-binding transcriptional regulator domain"/>
    <property type="match status" value="1"/>
</dbReference>
<evidence type="ECO:0000256" key="5">
    <source>
        <dbReference type="ARBA" id="ARBA00023163"/>
    </source>
</evidence>